<feature type="binding site" evidence="8">
    <location>
        <position position="229"/>
    </location>
    <ligand>
        <name>(6S)-NADPHX</name>
        <dbReference type="ChEBI" id="CHEBI:64076"/>
    </ligand>
</feature>
<comment type="subcellular location">
    <subcellularLocation>
        <location evidence="8">Cytoplasm</location>
    </subcellularLocation>
</comment>
<protein>
    <recommendedName>
        <fullName evidence="8">ATP-dependent (S)-NAD(P)H-hydrate dehydratase</fullName>
        <ecNumber evidence="8">4.2.1.93</ecNumber>
    </recommendedName>
    <alternativeName>
        <fullName evidence="8">ATP-dependent NAD(P)HX dehydratase</fullName>
    </alternativeName>
</protein>
<feature type="domain" description="YjeF C-terminal" evidence="9">
    <location>
        <begin position="6"/>
        <end position="306"/>
    </location>
</feature>
<keyword evidence="2 8" id="KW-0547">Nucleotide-binding</keyword>
<dbReference type="HAMAP" id="MF_01965">
    <property type="entry name" value="NADHX_dehydratase"/>
    <property type="match status" value="1"/>
</dbReference>
<keyword evidence="5 8" id="KW-0520">NAD</keyword>
<name>A0A2N1JGS7_9BASI</name>
<evidence type="ECO:0000256" key="5">
    <source>
        <dbReference type="ARBA" id="ARBA00023027"/>
    </source>
</evidence>
<dbReference type="GO" id="GO:0110051">
    <property type="term" value="P:metabolite repair"/>
    <property type="evidence" value="ECO:0007669"/>
    <property type="project" value="TreeGrafter"/>
</dbReference>
<evidence type="ECO:0000256" key="3">
    <source>
        <dbReference type="ARBA" id="ARBA00022840"/>
    </source>
</evidence>
<dbReference type="InterPro" id="IPR029056">
    <property type="entry name" value="Ribokinase-like"/>
</dbReference>
<proteinExistence type="inferred from homology"/>
<keyword evidence="3 8" id="KW-0067">ATP-binding</keyword>
<reference evidence="10 11" key="1">
    <citation type="submission" date="2017-10" db="EMBL/GenBank/DDBJ databases">
        <title>A novel species of cold-tolerant Malassezia isolated from bats.</title>
        <authorList>
            <person name="Lorch J.M."/>
            <person name="Palmer J.M."/>
            <person name="Vanderwolf K.J."/>
            <person name="Schmidt K.Z."/>
            <person name="Verant M.L."/>
            <person name="Weller T.J."/>
            <person name="Blehert D.S."/>
        </authorList>
    </citation>
    <scope>NUCLEOTIDE SEQUENCE [LARGE SCALE GENOMIC DNA]</scope>
    <source>
        <strain evidence="10 11">NWHC:44797-103</strain>
    </source>
</reference>
<evidence type="ECO:0000256" key="1">
    <source>
        <dbReference type="ARBA" id="ARBA00022553"/>
    </source>
</evidence>
<feature type="binding site" evidence="8">
    <location>
        <begin position="200"/>
        <end position="204"/>
    </location>
    <ligand>
        <name>ATP</name>
        <dbReference type="ChEBI" id="CHEBI:30616"/>
    </ligand>
</feature>
<dbReference type="GO" id="GO:0047453">
    <property type="term" value="F:ATP-dependent NAD(P)H-hydrate dehydratase activity"/>
    <property type="evidence" value="ECO:0007669"/>
    <property type="project" value="UniProtKB-UniRule"/>
</dbReference>
<evidence type="ECO:0000259" key="9">
    <source>
        <dbReference type="PROSITE" id="PS51383"/>
    </source>
</evidence>
<dbReference type="STRING" id="2020962.A0A2N1JGS7"/>
<sequence>MCGRTILQHVKAIIPRLKPEYHKGQAGRVGVIGGSRDYTGAPFYASMSSMRLGCDMTLTFCAPEAALPIKSYSPDLIVQPVMDCDMAPEDVRSMFRSLFARLHSLVIGPGLGRDPGMQNLARIAIEVAREENIYVVIDADGLWLLQNAPEVIQGYRRAVLTPNVVEFARLCKSLNIDQTDQDTAAQKLSQALGGATILEKGPVDRIATADELLVSDIQGGLKRCGGQGDLLSGSLGTFLAWAKRYEETRDELPEGERISSERLPALAAFGASSIARTASHLGFTRLGRSMLADDLLGDIGSAYERYSFWG</sequence>
<dbReference type="InterPro" id="IPR000631">
    <property type="entry name" value="CARKD"/>
</dbReference>
<evidence type="ECO:0000256" key="6">
    <source>
        <dbReference type="ARBA" id="ARBA00023239"/>
    </source>
</evidence>
<gene>
    <name evidence="10" type="ORF">MVES_000389</name>
</gene>
<dbReference type="PROSITE" id="PS51383">
    <property type="entry name" value="YJEF_C_3"/>
    <property type="match status" value="1"/>
</dbReference>
<evidence type="ECO:0000313" key="11">
    <source>
        <dbReference type="Proteomes" id="UP000232875"/>
    </source>
</evidence>
<accession>A0A2N1JGS7</accession>
<comment type="function">
    <text evidence="8">Catalyzes the dehydration of the S-form of NAD(P)HX at the expense of ATP, which is converted to ADP. Together with NAD(P)HX epimerase, which catalyzes the epimerization of the S- and R-forms, the enzyme allows the repair of both epimers of NAD(P)HX, a damaged form of NAD(P)H that is a result of enzymatic or heat-dependent hydration.</text>
</comment>
<dbReference type="SUPFAM" id="SSF53613">
    <property type="entry name" value="Ribokinase-like"/>
    <property type="match status" value="1"/>
</dbReference>
<comment type="catalytic activity">
    <reaction evidence="7 8">
        <text>(6S)-NADPHX + ATP = ADP + phosphate + NADPH + H(+)</text>
        <dbReference type="Rhea" id="RHEA:32231"/>
        <dbReference type="ChEBI" id="CHEBI:15378"/>
        <dbReference type="ChEBI" id="CHEBI:30616"/>
        <dbReference type="ChEBI" id="CHEBI:43474"/>
        <dbReference type="ChEBI" id="CHEBI:57783"/>
        <dbReference type="ChEBI" id="CHEBI:64076"/>
        <dbReference type="ChEBI" id="CHEBI:456216"/>
        <dbReference type="EC" id="4.2.1.93"/>
    </reaction>
</comment>
<dbReference type="Proteomes" id="UP000232875">
    <property type="component" value="Unassembled WGS sequence"/>
</dbReference>
<keyword evidence="8" id="KW-0963">Cytoplasm</keyword>
<comment type="similarity">
    <text evidence="8">Belongs to the NnrD/CARKD family.</text>
</comment>
<dbReference type="GO" id="GO:0005524">
    <property type="term" value="F:ATP binding"/>
    <property type="evidence" value="ECO:0007669"/>
    <property type="project" value="UniProtKB-KW"/>
</dbReference>
<dbReference type="GO" id="GO:0046496">
    <property type="term" value="P:nicotinamide nucleotide metabolic process"/>
    <property type="evidence" value="ECO:0007669"/>
    <property type="project" value="UniProtKB-UniRule"/>
</dbReference>
<dbReference type="AlphaFoldDB" id="A0A2N1JGS7"/>
<keyword evidence="4" id="KW-0521">NADP</keyword>
<evidence type="ECO:0000256" key="2">
    <source>
        <dbReference type="ARBA" id="ARBA00022741"/>
    </source>
</evidence>
<evidence type="ECO:0000256" key="7">
    <source>
        <dbReference type="ARBA" id="ARBA00047472"/>
    </source>
</evidence>
<comment type="catalytic activity">
    <reaction evidence="8">
        <text>(6S)-NADHX + ATP = ADP + phosphate + NADH + H(+)</text>
        <dbReference type="Rhea" id="RHEA:19017"/>
        <dbReference type="ChEBI" id="CHEBI:15378"/>
        <dbReference type="ChEBI" id="CHEBI:30616"/>
        <dbReference type="ChEBI" id="CHEBI:43474"/>
        <dbReference type="ChEBI" id="CHEBI:57945"/>
        <dbReference type="ChEBI" id="CHEBI:64074"/>
        <dbReference type="ChEBI" id="CHEBI:456216"/>
        <dbReference type="EC" id="4.2.1.93"/>
    </reaction>
</comment>
<dbReference type="NCBIfam" id="TIGR00196">
    <property type="entry name" value="yjeF_cterm"/>
    <property type="match status" value="1"/>
</dbReference>
<feature type="binding site" evidence="8">
    <location>
        <position position="110"/>
    </location>
    <ligand>
        <name>(6S)-NADPHX</name>
        <dbReference type="ChEBI" id="CHEBI:64076"/>
    </ligand>
</feature>
<evidence type="ECO:0000313" key="10">
    <source>
        <dbReference type="EMBL" id="PKI85754.1"/>
    </source>
</evidence>
<dbReference type="GO" id="GO:0005737">
    <property type="term" value="C:cytoplasm"/>
    <property type="evidence" value="ECO:0007669"/>
    <property type="project" value="UniProtKB-SubCell"/>
</dbReference>
<dbReference type="OrthoDB" id="8110916at2759"/>
<dbReference type="FunFam" id="3.40.1190.20:FF:000023">
    <property type="entry name" value="ATP-dependent (S)-NAD(P)H-hydrate dehydratase"/>
    <property type="match status" value="1"/>
</dbReference>
<keyword evidence="1 8" id="KW-0597">Phosphoprotein</keyword>
<dbReference type="EMBL" id="KZ454987">
    <property type="protein sequence ID" value="PKI85754.1"/>
    <property type="molecule type" value="Genomic_DNA"/>
</dbReference>
<keyword evidence="6 8" id="KW-0456">Lyase</keyword>
<organism evidence="10 11">
    <name type="scientific">Malassezia vespertilionis</name>
    <dbReference type="NCBI Taxonomy" id="2020962"/>
    <lineage>
        <taxon>Eukaryota</taxon>
        <taxon>Fungi</taxon>
        <taxon>Dikarya</taxon>
        <taxon>Basidiomycota</taxon>
        <taxon>Ustilaginomycotina</taxon>
        <taxon>Malasseziomycetes</taxon>
        <taxon>Malasseziales</taxon>
        <taxon>Malasseziaceae</taxon>
        <taxon>Malassezia</taxon>
    </lineage>
</organism>
<evidence type="ECO:0000256" key="4">
    <source>
        <dbReference type="ARBA" id="ARBA00022857"/>
    </source>
</evidence>
<dbReference type="CDD" id="cd01171">
    <property type="entry name" value="YXKO-related"/>
    <property type="match status" value="1"/>
</dbReference>
<dbReference type="Pfam" id="PF01256">
    <property type="entry name" value="Carb_kinase"/>
    <property type="match status" value="1"/>
</dbReference>
<dbReference type="Gene3D" id="3.40.1190.20">
    <property type="match status" value="1"/>
</dbReference>
<feature type="binding site" evidence="8">
    <location>
        <begin position="163"/>
        <end position="169"/>
    </location>
    <ligand>
        <name>(6S)-NADPHX</name>
        <dbReference type="ChEBI" id="CHEBI:64076"/>
    </ligand>
</feature>
<feature type="binding site" evidence="8">
    <location>
        <begin position="219"/>
        <end position="228"/>
    </location>
    <ligand>
        <name>ATP</name>
        <dbReference type="ChEBI" id="CHEBI:30616"/>
    </ligand>
</feature>
<dbReference type="PANTHER" id="PTHR12592:SF0">
    <property type="entry name" value="ATP-DEPENDENT (S)-NAD(P)H-HYDRATE DEHYDRATASE"/>
    <property type="match status" value="1"/>
</dbReference>
<dbReference type="EC" id="4.2.1.93" evidence="8"/>
<evidence type="ECO:0000256" key="8">
    <source>
        <dbReference type="HAMAP-Rule" id="MF_03157"/>
    </source>
</evidence>
<dbReference type="PANTHER" id="PTHR12592">
    <property type="entry name" value="ATP-DEPENDENT (S)-NAD(P)H-HYDRATE DEHYDRATASE FAMILY MEMBER"/>
    <property type="match status" value="1"/>
</dbReference>
<keyword evidence="11" id="KW-1185">Reference proteome</keyword>
<comment type="cofactor">
    <cofactor evidence="8">
        <name>Mg(2+)</name>
        <dbReference type="ChEBI" id="CHEBI:18420"/>
    </cofactor>
</comment>